<sequence>MADNGQPTLRPVLGQPFAEQVAFFRNKLGNLVPTARWDDIKRDAHDTGFMVAGAAKADLLTDLAVAVDRAVSEGRGLGDFRKDFRSIVERNGWHGWTGEGTRAGERWRTRTIYQTNAMTSYSAGRLAQLHDGGFDFWVYKHNDSVRNPRPEHQKLDGLTLPAKHPFWKRYYPPNGWGCQCYVIGARSAAGARRLGGDPDKQILDGWDADDAPGIDEGWDYQPGARVAQTVTHMAEKSRAWPYEIAKAYMTGVPELLRDQLAKSYRALPSVADDSRRYAQRVLRGDNPDQLPAYRTMGLLTAGDVGQVHQIKDIAVDGYDYALDVSAVRHVQRKHGGKSEHSRGQRPVTAEDYAILPKLLNDAGPLIDAGLSESTNSPLVRREMTVDNETYVAVFEVRRKRKMLVLQTFYVRVRK</sequence>
<reference evidence="4" key="1">
    <citation type="submission" date="2017-06" db="EMBL/GenBank/DDBJ databases">
        <authorList>
            <person name="Varghese N."/>
            <person name="Submissions S."/>
        </authorList>
    </citation>
    <scope>NUCLEOTIDE SEQUENCE [LARGE SCALE GENOMIC DNA]</scope>
    <source>
        <strain evidence="4">CIP 108523</strain>
    </source>
</reference>
<name>A0A239JPZ1_9PSED</name>
<protein>
    <submittedName>
        <fullName evidence="3">Phage Mu protein F like protein</fullName>
    </submittedName>
</protein>
<dbReference type="Proteomes" id="UP000242915">
    <property type="component" value="Unassembled WGS sequence"/>
</dbReference>
<evidence type="ECO:0000313" key="3">
    <source>
        <dbReference type="EMBL" id="SNT07498.1"/>
    </source>
</evidence>
<dbReference type="InterPro" id="IPR041301">
    <property type="entry name" value="PBECR3"/>
</dbReference>
<dbReference type="EMBL" id="FZOG01000009">
    <property type="protein sequence ID" value="SNT07498.1"/>
    <property type="molecule type" value="Genomic_DNA"/>
</dbReference>
<dbReference type="Pfam" id="PF04233">
    <property type="entry name" value="Phage_Mu_F"/>
    <property type="match status" value="1"/>
</dbReference>
<organism evidence="3 4">
    <name type="scientific">Pseudomonas segetis</name>
    <dbReference type="NCBI Taxonomy" id="298908"/>
    <lineage>
        <taxon>Bacteria</taxon>
        <taxon>Pseudomonadati</taxon>
        <taxon>Pseudomonadota</taxon>
        <taxon>Gammaproteobacteria</taxon>
        <taxon>Pseudomonadales</taxon>
        <taxon>Pseudomonadaceae</taxon>
        <taxon>Pseudomonas</taxon>
    </lineage>
</organism>
<proteinExistence type="predicted"/>
<evidence type="ECO:0000313" key="4">
    <source>
        <dbReference type="Proteomes" id="UP000242915"/>
    </source>
</evidence>
<dbReference type="RefSeq" id="WP_089361323.1">
    <property type="nucleotide sequence ID" value="NZ_FZOG01000009.1"/>
</dbReference>
<evidence type="ECO:0000259" key="1">
    <source>
        <dbReference type="Pfam" id="PF04233"/>
    </source>
</evidence>
<gene>
    <name evidence="3" type="ORF">SAMN05216255_4435</name>
</gene>
<feature type="domain" description="Phage head morphogenesis" evidence="1">
    <location>
        <begin position="64"/>
        <end position="183"/>
    </location>
</feature>
<accession>A0A239JPZ1</accession>
<keyword evidence="4" id="KW-1185">Reference proteome</keyword>
<feature type="domain" description="Phage-Barnase-EndoU-ColicinE5/D-RelE like nuclease 3" evidence="2">
    <location>
        <begin position="312"/>
        <end position="410"/>
    </location>
</feature>
<evidence type="ECO:0000259" key="2">
    <source>
        <dbReference type="Pfam" id="PF18812"/>
    </source>
</evidence>
<dbReference type="InterPro" id="IPR006528">
    <property type="entry name" value="Phage_head_morphogenesis_dom"/>
</dbReference>
<dbReference type="Pfam" id="PF18812">
    <property type="entry name" value="PBECR3"/>
    <property type="match status" value="1"/>
</dbReference>
<dbReference type="AlphaFoldDB" id="A0A239JPZ1"/>